<dbReference type="PANTHER" id="PTHR23504">
    <property type="entry name" value="MAJOR FACILITATOR SUPERFAMILY DOMAIN-CONTAINING PROTEIN 10"/>
    <property type="match status" value="1"/>
</dbReference>
<feature type="transmembrane region" description="Helical" evidence="6">
    <location>
        <begin position="341"/>
        <end position="361"/>
    </location>
</feature>
<keyword evidence="3 6" id="KW-0812">Transmembrane</keyword>
<dbReference type="InterPro" id="IPR036259">
    <property type="entry name" value="MFS_trans_sf"/>
</dbReference>
<protein>
    <submittedName>
        <fullName evidence="8">MFS transporter</fullName>
    </submittedName>
</protein>
<dbReference type="PANTHER" id="PTHR23504:SF15">
    <property type="entry name" value="MAJOR FACILITATOR SUPERFAMILY (MFS) PROFILE DOMAIN-CONTAINING PROTEIN"/>
    <property type="match status" value="1"/>
</dbReference>
<evidence type="ECO:0000256" key="2">
    <source>
        <dbReference type="ARBA" id="ARBA00022448"/>
    </source>
</evidence>
<dbReference type="OrthoDB" id="9793283at2"/>
<name>A0A4P6JIE9_KTERU</name>
<proteinExistence type="predicted"/>
<gene>
    <name evidence="8" type="ORF">EPA93_01220</name>
</gene>
<evidence type="ECO:0000256" key="4">
    <source>
        <dbReference type="ARBA" id="ARBA00022989"/>
    </source>
</evidence>
<dbReference type="SUPFAM" id="SSF103473">
    <property type="entry name" value="MFS general substrate transporter"/>
    <property type="match status" value="1"/>
</dbReference>
<dbReference type="InterPro" id="IPR011701">
    <property type="entry name" value="MFS"/>
</dbReference>
<feature type="transmembrane region" description="Helical" evidence="6">
    <location>
        <begin position="99"/>
        <end position="120"/>
    </location>
</feature>
<keyword evidence="2" id="KW-0813">Transport</keyword>
<keyword evidence="4 6" id="KW-1133">Transmembrane helix</keyword>
<dbReference type="PROSITE" id="PS50850">
    <property type="entry name" value="MFS"/>
    <property type="match status" value="1"/>
</dbReference>
<evidence type="ECO:0000256" key="6">
    <source>
        <dbReference type="SAM" id="Phobius"/>
    </source>
</evidence>
<feature type="domain" description="Major facilitator superfamily (MFS) profile" evidence="7">
    <location>
        <begin position="8"/>
        <end position="392"/>
    </location>
</feature>
<keyword evidence="9" id="KW-1185">Reference proteome</keyword>
<sequence>MNKLLRSQLFLMALTIFIDITGFGLILPQLPFWAERLGANPVGVGLILTVYALAQFLFTSVLGSLSDRYGRRPIIIGSLLIEALSFAFSALAGSLLLLLIARFIGGIGASNMGSAQAVVADTTPAEHRARGMGVIGAAIGLGFVVGPALGGVLAALSFTIPFWVAMGVAILNALLVFLFLPETRLRDTSQATTYEGVTLLAVGWRQLLKRPAVARLIGINLLFTIAFTSMEAIYPLFTQRTFGWTAVQNGYMFTYIGILIVIMQGGLIGRLVRRWGERCLLLAGLFMLALGLALLAWGSQLVLMLIALALLSLGEGAVTPVVSTLLSFASPQEEQGETLGLAQGIGGLGRVIGPVIAGALFATASSMGTFLVAAGLIGLALIIALPEQTKPQKTAPLPAARE</sequence>
<feature type="transmembrane region" description="Helical" evidence="6">
    <location>
        <begin position="252"/>
        <end position="272"/>
    </location>
</feature>
<dbReference type="KEGG" id="kbs:EPA93_01220"/>
<dbReference type="AlphaFoldDB" id="A0A4P6JIE9"/>
<dbReference type="PRINTS" id="PR01035">
    <property type="entry name" value="TCRTETA"/>
</dbReference>
<comment type="subcellular location">
    <subcellularLocation>
        <location evidence="1">Cell membrane</location>
        <topology evidence="1">Multi-pass membrane protein</topology>
    </subcellularLocation>
</comment>
<accession>A0A4P6JIE9</accession>
<evidence type="ECO:0000313" key="9">
    <source>
        <dbReference type="Proteomes" id="UP000290365"/>
    </source>
</evidence>
<dbReference type="Proteomes" id="UP000290365">
    <property type="component" value="Chromosome"/>
</dbReference>
<dbReference type="Pfam" id="PF07690">
    <property type="entry name" value="MFS_1"/>
    <property type="match status" value="1"/>
</dbReference>
<reference evidence="8 9" key="1">
    <citation type="submission" date="2019-01" db="EMBL/GenBank/DDBJ databases">
        <title>Ktedonosporobacter rubrisoli SCAWS-G2.</title>
        <authorList>
            <person name="Huang Y."/>
            <person name="Yan B."/>
        </authorList>
    </citation>
    <scope>NUCLEOTIDE SEQUENCE [LARGE SCALE GENOMIC DNA]</scope>
    <source>
        <strain evidence="8 9">SCAWS-G2</strain>
    </source>
</reference>
<dbReference type="InterPro" id="IPR020846">
    <property type="entry name" value="MFS_dom"/>
</dbReference>
<feature type="transmembrane region" description="Helical" evidence="6">
    <location>
        <begin position="279"/>
        <end position="297"/>
    </location>
</feature>
<feature type="transmembrane region" description="Helical" evidence="6">
    <location>
        <begin position="367"/>
        <end position="385"/>
    </location>
</feature>
<dbReference type="GO" id="GO:0022857">
    <property type="term" value="F:transmembrane transporter activity"/>
    <property type="evidence" value="ECO:0007669"/>
    <property type="project" value="InterPro"/>
</dbReference>
<dbReference type="Gene3D" id="1.20.1250.20">
    <property type="entry name" value="MFS general substrate transporter like domains"/>
    <property type="match status" value="1"/>
</dbReference>
<evidence type="ECO:0000256" key="5">
    <source>
        <dbReference type="ARBA" id="ARBA00023136"/>
    </source>
</evidence>
<feature type="transmembrane region" description="Helical" evidence="6">
    <location>
        <begin position="162"/>
        <end position="180"/>
    </location>
</feature>
<feature type="transmembrane region" description="Helical" evidence="6">
    <location>
        <begin position="42"/>
        <end position="62"/>
    </location>
</feature>
<dbReference type="RefSeq" id="WP_129885281.1">
    <property type="nucleotide sequence ID" value="NZ_CP035758.1"/>
</dbReference>
<dbReference type="GO" id="GO:0005886">
    <property type="term" value="C:plasma membrane"/>
    <property type="evidence" value="ECO:0007669"/>
    <property type="project" value="UniProtKB-SubCell"/>
</dbReference>
<feature type="transmembrane region" description="Helical" evidence="6">
    <location>
        <begin position="303"/>
        <end position="329"/>
    </location>
</feature>
<feature type="transmembrane region" description="Helical" evidence="6">
    <location>
        <begin position="132"/>
        <end position="156"/>
    </location>
</feature>
<feature type="transmembrane region" description="Helical" evidence="6">
    <location>
        <begin position="213"/>
        <end position="237"/>
    </location>
</feature>
<evidence type="ECO:0000259" key="7">
    <source>
        <dbReference type="PROSITE" id="PS50850"/>
    </source>
</evidence>
<evidence type="ECO:0000256" key="3">
    <source>
        <dbReference type="ARBA" id="ARBA00022692"/>
    </source>
</evidence>
<evidence type="ECO:0000313" key="8">
    <source>
        <dbReference type="EMBL" id="QBD74682.1"/>
    </source>
</evidence>
<feature type="transmembrane region" description="Helical" evidence="6">
    <location>
        <begin position="74"/>
        <end position="93"/>
    </location>
</feature>
<feature type="transmembrane region" description="Helical" evidence="6">
    <location>
        <begin position="9"/>
        <end position="30"/>
    </location>
</feature>
<dbReference type="InterPro" id="IPR001958">
    <property type="entry name" value="Tet-R_TetA/multi-R_MdtG-like"/>
</dbReference>
<keyword evidence="5 6" id="KW-0472">Membrane</keyword>
<organism evidence="8 9">
    <name type="scientific">Ktedonosporobacter rubrisoli</name>
    <dbReference type="NCBI Taxonomy" id="2509675"/>
    <lineage>
        <taxon>Bacteria</taxon>
        <taxon>Bacillati</taxon>
        <taxon>Chloroflexota</taxon>
        <taxon>Ktedonobacteria</taxon>
        <taxon>Ktedonobacterales</taxon>
        <taxon>Ktedonosporobacteraceae</taxon>
        <taxon>Ktedonosporobacter</taxon>
    </lineage>
</organism>
<dbReference type="EMBL" id="CP035758">
    <property type="protein sequence ID" value="QBD74682.1"/>
    <property type="molecule type" value="Genomic_DNA"/>
</dbReference>
<evidence type="ECO:0000256" key="1">
    <source>
        <dbReference type="ARBA" id="ARBA00004651"/>
    </source>
</evidence>